<evidence type="ECO:0000259" key="1">
    <source>
        <dbReference type="PROSITE" id="PS50878"/>
    </source>
</evidence>
<sequence>MVKESFFVPFLDYRKDVIHITFEESDTASENSANTGESGLPMGAHDLDRIVINISSRSLNTMEKLVLAKGLNFIPTPKKVSFADLIARVEQSLINVEPNKAKQIRGAISSILTRTKCTPKKSLSLMEMKILKDLKKDNNIIITRTRECSDTASYKPIQVDPTDNVRKKLKTKLTRYAEETKEEQLVHFTKLLKKPVQADNLQCRKCNKCNQQIRLEDYQTLTGNKSSSTLNSKEFVRQIREIEVQEDDMLVGYDVKGLFTSIPLSYTYNIIFEALDTDSSLKERTKLNPYHIVDLIKFCMTEGNYFHFEGEHFSQTQGAPMGSSLSPVLAEFFMEHLEQRAFACDNFTGRVRLFKRYVDDIFAMVKKGHEEAFLHHLNGLFTEHIKFTIEKERRGRLPFLDALVMKDDHRLKTTVYRKPTNTDGYLNYHSHHPKSVKTGIVTGIVDRAFHLCDAEFLDAELKHIKRSLIRNDYPRRLVDSCVRRRLELLRSGAPHAQPAQDIKITMPYYTGIAEAVKRLSATIGFHLKLSSSTSLAAMLRSDKVKIPTEEQQGAVYNVNWTCGASHIGETGNTISHRFQQHIGNLEIYRTAEKRKNGEKVTTRGRPQKKDADVIMNEALKTSAVAEHAVTCRKTEKNLSVSKVCRETNYQRRKIKEAFYIRHNPNINRDEGSGVSEAWVPISHLTECFTITNRPHTFTHSRGSEGPAVVVLTYRTILRRPPVTHPHKNALQADRNAINITLTTGQGQSRKLRYTFRVRLKVFTLISHLRQKTGKKP</sequence>
<dbReference type="Pfam" id="PF26215">
    <property type="entry name" value="HTH_animal"/>
    <property type="match status" value="1"/>
</dbReference>
<accession>A0A085M215</accession>
<gene>
    <name evidence="2" type="ORF">M513_07861</name>
</gene>
<dbReference type="PANTHER" id="PTHR21301">
    <property type="entry name" value="REVERSE TRANSCRIPTASE"/>
    <property type="match status" value="1"/>
</dbReference>
<evidence type="ECO:0000313" key="3">
    <source>
        <dbReference type="Proteomes" id="UP000030764"/>
    </source>
</evidence>
<organism evidence="2 3">
    <name type="scientific">Trichuris suis</name>
    <name type="common">pig whipworm</name>
    <dbReference type="NCBI Taxonomy" id="68888"/>
    <lineage>
        <taxon>Eukaryota</taxon>
        <taxon>Metazoa</taxon>
        <taxon>Ecdysozoa</taxon>
        <taxon>Nematoda</taxon>
        <taxon>Enoplea</taxon>
        <taxon>Dorylaimia</taxon>
        <taxon>Trichinellida</taxon>
        <taxon>Trichuridae</taxon>
        <taxon>Trichuris</taxon>
    </lineage>
</organism>
<dbReference type="PANTHER" id="PTHR21301:SF10">
    <property type="entry name" value="REVERSE TRANSCRIPTASE DOMAIN-CONTAINING PROTEIN"/>
    <property type="match status" value="1"/>
</dbReference>
<reference evidence="2 3" key="1">
    <citation type="journal article" date="2014" name="Nat. Genet.">
        <title>Genome and transcriptome of the porcine whipworm Trichuris suis.</title>
        <authorList>
            <person name="Jex A.R."/>
            <person name="Nejsum P."/>
            <person name="Schwarz E.M."/>
            <person name="Hu L."/>
            <person name="Young N.D."/>
            <person name="Hall R.S."/>
            <person name="Korhonen P.K."/>
            <person name="Liao S."/>
            <person name="Thamsborg S."/>
            <person name="Xia J."/>
            <person name="Xu P."/>
            <person name="Wang S."/>
            <person name="Scheerlinck J.P."/>
            <person name="Hofmann A."/>
            <person name="Sternberg P.W."/>
            <person name="Wang J."/>
            <person name="Gasser R.B."/>
        </authorList>
    </citation>
    <scope>NUCLEOTIDE SEQUENCE [LARGE SCALE GENOMIC DNA]</scope>
    <source>
        <strain evidence="2">DCEP-RM93M</strain>
    </source>
</reference>
<dbReference type="EMBL" id="KL363241">
    <property type="protein sequence ID" value="KFD51261.1"/>
    <property type="molecule type" value="Genomic_DNA"/>
</dbReference>
<proteinExistence type="predicted"/>
<evidence type="ECO:0000313" key="2">
    <source>
        <dbReference type="EMBL" id="KFD51261.1"/>
    </source>
</evidence>
<dbReference type="Proteomes" id="UP000030764">
    <property type="component" value="Unassembled WGS sequence"/>
</dbReference>
<dbReference type="Pfam" id="PF00078">
    <property type="entry name" value="RVT_1"/>
    <property type="match status" value="1"/>
</dbReference>
<dbReference type="InterPro" id="IPR000477">
    <property type="entry name" value="RT_dom"/>
</dbReference>
<dbReference type="InterPro" id="IPR058912">
    <property type="entry name" value="HTH_animal"/>
</dbReference>
<name>A0A085M215_9BILA</name>
<dbReference type="AlphaFoldDB" id="A0A085M215"/>
<protein>
    <recommendedName>
        <fullName evidence="1">Reverse transcriptase domain-containing protein</fullName>
    </recommendedName>
</protein>
<feature type="domain" description="Reverse transcriptase" evidence="1">
    <location>
        <begin position="99"/>
        <end position="427"/>
    </location>
</feature>
<dbReference type="PROSITE" id="PS50878">
    <property type="entry name" value="RT_POL"/>
    <property type="match status" value="1"/>
</dbReference>
<keyword evidence="3" id="KW-1185">Reference proteome</keyword>